<dbReference type="PROSITE" id="PS50975">
    <property type="entry name" value="ATP_GRASP"/>
    <property type="match status" value="1"/>
</dbReference>
<dbReference type="Proteomes" id="UP000008366">
    <property type="component" value="Unassembled WGS sequence"/>
</dbReference>
<organism evidence="4 5">
    <name type="scientific">Kineosphaera limosa NBRC 100340</name>
    <dbReference type="NCBI Taxonomy" id="1184609"/>
    <lineage>
        <taxon>Bacteria</taxon>
        <taxon>Bacillati</taxon>
        <taxon>Actinomycetota</taxon>
        <taxon>Actinomycetes</taxon>
        <taxon>Micrococcales</taxon>
        <taxon>Dermatophilaceae</taxon>
        <taxon>Kineosphaera</taxon>
    </lineage>
</organism>
<keyword evidence="5" id="KW-1185">Reference proteome</keyword>
<reference evidence="4 5" key="1">
    <citation type="submission" date="2012-08" db="EMBL/GenBank/DDBJ databases">
        <title>Whole genome shotgun sequence of Kineosphaera limosa NBRC 100340.</title>
        <authorList>
            <person name="Yoshida I."/>
            <person name="Isaki S."/>
            <person name="Hosoyama A."/>
            <person name="Tsuchikane K."/>
            <person name="Katsumata H."/>
            <person name="Ando Y."/>
            <person name="Ohji S."/>
            <person name="Hamada M."/>
            <person name="Tamura T."/>
            <person name="Yamazoe A."/>
            <person name="Yamazaki S."/>
            <person name="Fujita N."/>
        </authorList>
    </citation>
    <scope>NUCLEOTIDE SEQUENCE [LARGE SCALE GENOMIC DNA]</scope>
    <source>
        <strain evidence="4 5">NBRC 100340</strain>
    </source>
</reference>
<feature type="compositionally biased region" description="Low complexity" evidence="2">
    <location>
        <begin position="29"/>
        <end position="44"/>
    </location>
</feature>
<dbReference type="NCBIfam" id="NF005096">
    <property type="entry name" value="PRK06524.1"/>
    <property type="match status" value="1"/>
</dbReference>
<feature type="region of interest" description="Disordered" evidence="2">
    <location>
        <begin position="21"/>
        <end position="123"/>
    </location>
</feature>
<keyword evidence="1" id="KW-0067">ATP-binding</keyword>
<dbReference type="EMBL" id="BAHD01000040">
    <property type="protein sequence ID" value="GAB96544.1"/>
    <property type="molecule type" value="Genomic_DNA"/>
</dbReference>
<comment type="caution">
    <text evidence="4">The sequence shown here is derived from an EMBL/GenBank/DDBJ whole genome shotgun (WGS) entry which is preliminary data.</text>
</comment>
<evidence type="ECO:0000256" key="1">
    <source>
        <dbReference type="PROSITE-ProRule" id="PRU00409"/>
    </source>
</evidence>
<evidence type="ECO:0000313" key="5">
    <source>
        <dbReference type="Proteomes" id="UP000008366"/>
    </source>
</evidence>
<dbReference type="eggNOG" id="COG0439">
    <property type="taxonomic scope" value="Bacteria"/>
</dbReference>
<protein>
    <recommendedName>
        <fullName evidence="3">ATP-grasp domain-containing protein</fullName>
    </recommendedName>
</protein>
<keyword evidence="1" id="KW-0547">Nucleotide-binding</keyword>
<dbReference type="InterPro" id="IPR011761">
    <property type="entry name" value="ATP-grasp"/>
</dbReference>
<evidence type="ECO:0000313" key="4">
    <source>
        <dbReference type="EMBL" id="GAB96544.1"/>
    </source>
</evidence>
<sequence length="608" mass="67588">MAHLTWLHRLLSKLTRARVGSRHAAHAQTALPSRHTTATTTLLATPPPAPPASSTSREEPPMNQPPDTLETTHTATDAATDASGDGDSPTGARAESTLRAAEAAQDGSAEATAEAAGSGAPARRKLRNISEIRAFFRTNETPVFFIGATSFNLLGIDRWVRNFSYIPFYDSWGGYHPRVFSPPLIAHADFESGEDINNYLLEHPSVQQHIARQMERHAPGERPKVVMVFFDERTEAICERLGYDLILPSFELRNHLDSKITTTRLGNEAGAPSVPNVLTTVEDYDDLLAQAQAAGLGDDLVLQSAYGDSGKTTFFVASRDDWNKCSTDIVGEQVKVMKRIRNRATAVEAVNTRHGTIVGPFMTDLTGYPELTPYRGGWCGNDVYPQALRPDQRARAIEHVSRLGDRLREEGYRGFFEVDVLVDLDSDEVYLGELNPRISGVSSLTTVTAGAYADMPLFLFHLLEYLDVDYDIEVEEINERWRELAATDVFSQLIMKTSKSELRLITEAPETGIYRLGDDGTLTFERKTLDWTYLNEPEEAFFLRVYGPGEYLFKGADLGILVTRSRMQTEEGELTDAARAFIQGIHNRYRATPVETSPAPMNYLAYLK</sequence>
<dbReference type="Gene3D" id="3.30.470.20">
    <property type="entry name" value="ATP-grasp fold, B domain"/>
    <property type="match status" value="1"/>
</dbReference>
<gene>
    <name evidence="4" type="ORF">KILIM_040_00530</name>
</gene>
<evidence type="ECO:0000259" key="3">
    <source>
        <dbReference type="PROSITE" id="PS50975"/>
    </source>
</evidence>
<feature type="domain" description="ATP-grasp" evidence="3">
    <location>
        <begin position="263"/>
        <end position="464"/>
    </location>
</feature>
<dbReference type="AlphaFoldDB" id="K6XCK0"/>
<name>K6XCK0_9MICO</name>
<feature type="compositionally biased region" description="Low complexity" evidence="2">
    <location>
        <begin position="100"/>
        <end position="121"/>
    </location>
</feature>
<dbReference type="STRING" id="1184609.KILIM_040_00530"/>
<dbReference type="SUPFAM" id="SSF56059">
    <property type="entry name" value="Glutathione synthetase ATP-binding domain-like"/>
    <property type="match status" value="1"/>
</dbReference>
<evidence type="ECO:0000256" key="2">
    <source>
        <dbReference type="SAM" id="MobiDB-lite"/>
    </source>
</evidence>
<dbReference type="GO" id="GO:0005524">
    <property type="term" value="F:ATP binding"/>
    <property type="evidence" value="ECO:0007669"/>
    <property type="project" value="UniProtKB-UniRule"/>
</dbReference>
<accession>K6XCK0</accession>
<proteinExistence type="predicted"/>
<feature type="compositionally biased region" description="Low complexity" evidence="2">
    <location>
        <begin position="71"/>
        <end position="88"/>
    </location>
</feature>
<dbReference type="GO" id="GO:0046872">
    <property type="term" value="F:metal ion binding"/>
    <property type="evidence" value="ECO:0007669"/>
    <property type="project" value="InterPro"/>
</dbReference>